<feature type="region of interest" description="Disordered" evidence="5">
    <location>
        <begin position="86"/>
        <end position="109"/>
    </location>
</feature>
<evidence type="ECO:0000256" key="2">
    <source>
        <dbReference type="ARBA" id="ARBA00002280"/>
    </source>
</evidence>
<dbReference type="InterPro" id="IPR016125">
    <property type="entry name" value="Peptidase_C15-like"/>
</dbReference>
<feature type="active site" evidence="4">
    <location>
        <position position="80"/>
    </location>
</feature>
<dbReference type="Pfam" id="PF01470">
    <property type="entry name" value="Peptidase_C15"/>
    <property type="match status" value="1"/>
</dbReference>
<dbReference type="PROSITE" id="PS01333">
    <property type="entry name" value="PYRASE_GLU"/>
    <property type="match status" value="1"/>
</dbReference>
<dbReference type="PANTHER" id="PTHR23402">
    <property type="entry name" value="PROTEASE FAMILY C15 PYROGLUTAMYL-PEPTIDASE I-RELATED"/>
    <property type="match status" value="1"/>
</dbReference>
<dbReference type="PANTHER" id="PTHR23402:SF1">
    <property type="entry name" value="PYROGLUTAMYL-PEPTIDASE I"/>
    <property type="match status" value="1"/>
</dbReference>
<comment type="subcellular location">
    <subcellularLocation>
        <location evidence="3">Cytoplasm</location>
    </subcellularLocation>
</comment>
<name>A0ABS6GRE9_9BACI</name>
<dbReference type="InterPro" id="IPR000816">
    <property type="entry name" value="Peptidase_C15"/>
</dbReference>
<reference evidence="6 7" key="1">
    <citation type="journal article" date="2011" name="Int. J. Syst. Evol. Microbiol.">
        <title>Allobacillus halotolerans gen. nov., sp. nov. isolated from shrimp paste.</title>
        <authorList>
            <person name="Sheu S.Y."/>
            <person name="Arun A.B."/>
            <person name="Jiang S.R."/>
            <person name="Young C.C."/>
            <person name="Chen W.M."/>
        </authorList>
    </citation>
    <scope>NUCLEOTIDE SEQUENCE [LARGE SCALE GENOMIC DNA]</scope>
    <source>
        <strain evidence="6 7">LMG 24826</strain>
    </source>
</reference>
<organism evidence="6 7">
    <name type="scientific">Allobacillus halotolerans</name>
    <dbReference type="NCBI Taxonomy" id="570278"/>
    <lineage>
        <taxon>Bacteria</taxon>
        <taxon>Bacillati</taxon>
        <taxon>Bacillota</taxon>
        <taxon>Bacilli</taxon>
        <taxon>Bacillales</taxon>
        <taxon>Bacillaceae</taxon>
        <taxon>Allobacillus</taxon>
    </lineage>
</organism>
<comment type="function">
    <text evidence="2">Removes 5-oxoproline from various penultimate amino acid residues except L-proline.</text>
</comment>
<dbReference type="EMBL" id="JAHLZF010000010">
    <property type="protein sequence ID" value="MBU6081007.1"/>
    <property type="molecule type" value="Genomic_DNA"/>
</dbReference>
<dbReference type="RefSeq" id="WP_216687351.1">
    <property type="nucleotide sequence ID" value="NZ_CAUPKR010000009.1"/>
</dbReference>
<sequence length="202" mass="22289">MKTLLLTGFEPFLNFSENPTMNIVENLHGIEIAGYQVIGKNLPVDYEKSGNAMIELMDEVGPDAVVSLGLAGGRNQLTPERIAINCNESDQPDNAGNKPRGERIHTEGPDGIFSTLPIQQMVDRLHEAGYPAKISNSAGTYLCNHVMYRALYYFQQNKQQAPAGFIHIPASHQLAVEHGRIPSWSQADLQEAVRICLSCLEQ</sequence>
<dbReference type="Proteomes" id="UP000812672">
    <property type="component" value="Unassembled WGS sequence"/>
</dbReference>
<accession>A0ABS6GRE9</accession>
<comment type="caution">
    <text evidence="6">The sequence shown here is derived from an EMBL/GenBank/DDBJ whole genome shotgun (WGS) entry which is preliminary data.</text>
</comment>
<evidence type="ECO:0000256" key="1">
    <source>
        <dbReference type="ARBA" id="ARBA00001770"/>
    </source>
</evidence>
<gene>
    <name evidence="6" type="ORF">KQ486_08240</name>
</gene>
<dbReference type="GO" id="GO:0016920">
    <property type="term" value="F:pyroglutamyl-peptidase activity"/>
    <property type="evidence" value="ECO:0007669"/>
    <property type="project" value="UniProtKB-EC"/>
</dbReference>
<keyword evidence="7" id="KW-1185">Reference proteome</keyword>
<proteinExistence type="predicted"/>
<dbReference type="EC" id="3.4.19.3" evidence="4"/>
<comment type="catalytic activity">
    <reaction evidence="1 4">
        <text>Release of an N-terminal pyroglutamyl group from a polypeptide, the second amino acid generally not being Pro.</text>
        <dbReference type="EC" id="3.4.19.3"/>
    </reaction>
</comment>
<evidence type="ECO:0000313" key="6">
    <source>
        <dbReference type="EMBL" id="MBU6081007.1"/>
    </source>
</evidence>
<evidence type="ECO:0000256" key="5">
    <source>
        <dbReference type="SAM" id="MobiDB-lite"/>
    </source>
</evidence>
<dbReference type="PIRSF" id="PIRSF015592">
    <property type="entry name" value="Prld-crbxl_pptds"/>
    <property type="match status" value="1"/>
</dbReference>
<feature type="compositionally biased region" description="Basic and acidic residues" evidence="5">
    <location>
        <begin position="99"/>
        <end position="108"/>
    </location>
</feature>
<keyword evidence="6" id="KW-0378">Hydrolase</keyword>
<protein>
    <recommendedName>
        <fullName evidence="4">Pyroglutamyl-peptidase I</fullName>
        <ecNumber evidence="4">3.4.19.3</ecNumber>
    </recommendedName>
</protein>
<dbReference type="NCBIfam" id="NF009676">
    <property type="entry name" value="PRK13197.1"/>
    <property type="match status" value="1"/>
</dbReference>
<dbReference type="InterPro" id="IPR033693">
    <property type="entry name" value="PGPEP1_Glu_AS"/>
</dbReference>
<dbReference type="CDD" id="cd00501">
    <property type="entry name" value="Peptidase_C15"/>
    <property type="match status" value="1"/>
</dbReference>
<evidence type="ECO:0000256" key="4">
    <source>
        <dbReference type="PROSITE-ProRule" id="PRU10076"/>
    </source>
</evidence>
<evidence type="ECO:0000256" key="3">
    <source>
        <dbReference type="ARBA" id="ARBA00004496"/>
    </source>
</evidence>
<evidence type="ECO:0000313" key="7">
    <source>
        <dbReference type="Proteomes" id="UP000812672"/>
    </source>
</evidence>